<keyword evidence="2 5" id="KW-0671">Queuosine biosynthesis</keyword>
<comment type="similarity">
    <text evidence="5">Belongs to the GTP cyclohydrolase I family. QueF type 2 subfamily.</text>
</comment>
<evidence type="ECO:0000313" key="7">
    <source>
        <dbReference type="EMBL" id="AXI03072.1"/>
    </source>
</evidence>
<sequence length="275" mass="30632">MSVNDSALGQETVYPDHYNPTLLFPIARAEGRALLGATYPETVNQGVDIWHIFELSWLDRSGKPVVAVGRMTLPADSPYLIESKSLKLYFNSLNFETFADPDAFLAVVIKDLSAAAQAPVQLELLGVDELTTHLPQGIYLDGLATTQSPSPTEPDASLLMLAEGTSEIVEETLYSNLLRSNCPVTGQPDWGTVFIRYRGAKLCQSSLLTYIISYRKHSGFHEQCVEQIFADIWQYLKPEALAVHAQYTRRGGLDINPCRTSDLRWLPQVTRLARQ</sequence>
<dbReference type="InterPro" id="IPR043133">
    <property type="entry name" value="GTP-CH-I_C/QueF"/>
</dbReference>
<feature type="binding site" evidence="5">
    <location>
        <begin position="250"/>
        <end position="251"/>
    </location>
    <ligand>
        <name>NADPH</name>
        <dbReference type="ChEBI" id="CHEBI:57783"/>
    </ligand>
</feature>
<gene>
    <name evidence="5 7" type="primary">queF</name>
    <name evidence="7" type="ORF">HYN46_09610</name>
</gene>
<dbReference type="PANTHER" id="PTHR34354:SF1">
    <property type="entry name" value="NADPH-DEPENDENT 7-CYANO-7-DEAZAGUANINE REDUCTASE"/>
    <property type="match status" value="1"/>
</dbReference>
<feature type="binding site" evidence="5">
    <location>
        <begin position="83"/>
        <end position="84"/>
    </location>
    <ligand>
        <name>NADPH</name>
        <dbReference type="ChEBI" id="CHEBI:57783"/>
    </ligand>
</feature>
<dbReference type="Proteomes" id="UP000253940">
    <property type="component" value="Chromosome"/>
</dbReference>
<dbReference type="InterPro" id="IPR029139">
    <property type="entry name" value="QueF_N"/>
</dbReference>
<protein>
    <recommendedName>
        <fullName evidence="5">NADPH-dependent 7-cyano-7-deazaguanine reductase</fullName>
        <ecNumber evidence="5">1.7.1.13</ecNumber>
    </recommendedName>
    <alternativeName>
        <fullName evidence="5">7-cyano-7-carbaguanine reductase</fullName>
    </alternativeName>
    <alternativeName>
        <fullName evidence="5">NADPH-dependent nitrile oxidoreductase</fullName>
    </alternativeName>
    <alternativeName>
        <fullName evidence="5">PreQ(0) reductase</fullName>
    </alternativeName>
</protein>
<dbReference type="InterPro" id="IPR016428">
    <property type="entry name" value="QueF_type2"/>
</dbReference>
<evidence type="ECO:0000256" key="1">
    <source>
        <dbReference type="ARBA" id="ARBA00022490"/>
    </source>
</evidence>
<dbReference type="HAMAP" id="MF_00817">
    <property type="entry name" value="QueF_type2"/>
    <property type="match status" value="1"/>
</dbReference>
<proteinExistence type="inferred from homology"/>
<feature type="binding site" evidence="5">
    <location>
        <begin position="221"/>
        <end position="222"/>
    </location>
    <ligand>
        <name>substrate</name>
    </ligand>
</feature>
<dbReference type="RefSeq" id="WP_114899182.1">
    <property type="nucleotide sequence ID" value="NZ_CP031222.1"/>
</dbReference>
<feature type="binding site" evidence="5">
    <location>
        <begin position="81"/>
        <end position="83"/>
    </location>
    <ligand>
        <name>substrate</name>
    </ligand>
</feature>
<dbReference type="AlphaFoldDB" id="A0A345P713"/>
<dbReference type="Gene3D" id="3.30.1130.10">
    <property type="match status" value="2"/>
</dbReference>
<reference evidence="7 8" key="1">
    <citation type="submission" date="2018-07" db="EMBL/GenBank/DDBJ databases">
        <title>Genome sequencing of Moraxellaceae gen. HYN0046.</title>
        <authorList>
            <person name="Kim M."/>
            <person name="Yi H."/>
        </authorList>
    </citation>
    <scope>NUCLEOTIDE SEQUENCE [LARGE SCALE GENOMIC DNA]</scope>
    <source>
        <strain evidence="7 8">HYN0046</strain>
    </source>
</reference>
<comment type="subcellular location">
    <subcellularLocation>
        <location evidence="5">Cytoplasm</location>
    </subcellularLocation>
</comment>
<organism evidence="7 8">
    <name type="scientific">Aquirhabdus parva</name>
    <dbReference type="NCBI Taxonomy" id="2283318"/>
    <lineage>
        <taxon>Bacteria</taxon>
        <taxon>Pseudomonadati</taxon>
        <taxon>Pseudomonadota</taxon>
        <taxon>Gammaproteobacteria</taxon>
        <taxon>Moraxellales</taxon>
        <taxon>Moraxellaceae</taxon>
        <taxon>Aquirhabdus</taxon>
    </lineage>
</organism>
<comment type="function">
    <text evidence="5">Catalyzes the NADPH-dependent reduction of 7-cyano-7-deazaguanine (preQ0) to 7-aminomethyl-7-deazaguanine (preQ1).</text>
</comment>
<keyword evidence="3 5" id="KW-0521">NADP</keyword>
<dbReference type="EC" id="1.7.1.13" evidence="5"/>
<dbReference type="Pfam" id="PF14819">
    <property type="entry name" value="QueF_N"/>
    <property type="match status" value="1"/>
</dbReference>
<evidence type="ECO:0000256" key="4">
    <source>
        <dbReference type="ARBA" id="ARBA00023002"/>
    </source>
</evidence>
<dbReference type="PIRSF" id="PIRSF004750">
    <property type="entry name" value="Nitrile_oxidored_YqcD_prd"/>
    <property type="match status" value="1"/>
</dbReference>
<evidence type="ECO:0000256" key="2">
    <source>
        <dbReference type="ARBA" id="ARBA00022785"/>
    </source>
</evidence>
<dbReference type="OrthoDB" id="9789995at2"/>
<name>A0A345P713_9GAMM</name>
<dbReference type="GO" id="GO:0033739">
    <property type="term" value="F:preQ1 synthase activity"/>
    <property type="evidence" value="ECO:0007669"/>
    <property type="project" value="UniProtKB-UniRule"/>
</dbReference>
<keyword evidence="4 5" id="KW-0560">Oxidoreductase</keyword>
<dbReference type="EMBL" id="CP031222">
    <property type="protein sequence ID" value="AXI03072.1"/>
    <property type="molecule type" value="Genomic_DNA"/>
</dbReference>
<dbReference type="GO" id="GO:0008616">
    <property type="term" value="P:tRNA queuosine(34) biosynthetic process"/>
    <property type="evidence" value="ECO:0007669"/>
    <property type="project" value="UniProtKB-UniRule"/>
</dbReference>
<feature type="active site" description="Thioimide intermediate" evidence="5">
    <location>
        <position position="182"/>
    </location>
</feature>
<evidence type="ECO:0000313" key="8">
    <source>
        <dbReference type="Proteomes" id="UP000253940"/>
    </source>
</evidence>
<keyword evidence="8" id="KW-1185">Reference proteome</keyword>
<dbReference type="UniPathway" id="UPA00392"/>
<dbReference type="NCBIfam" id="TIGR03138">
    <property type="entry name" value="QueF"/>
    <property type="match status" value="1"/>
</dbReference>
<comment type="subunit">
    <text evidence="5">Homodimer.</text>
</comment>
<keyword evidence="1 5" id="KW-0963">Cytoplasm</keyword>
<evidence type="ECO:0000256" key="3">
    <source>
        <dbReference type="ARBA" id="ARBA00022857"/>
    </source>
</evidence>
<feature type="active site" description="Proton donor" evidence="5">
    <location>
        <position position="189"/>
    </location>
</feature>
<dbReference type="SUPFAM" id="SSF55620">
    <property type="entry name" value="Tetrahydrobiopterin biosynthesis enzymes-like"/>
    <property type="match status" value="1"/>
</dbReference>
<dbReference type="Pfam" id="PF14489">
    <property type="entry name" value="QueF"/>
    <property type="match status" value="1"/>
</dbReference>
<dbReference type="GO" id="GO:0005737">
    <property type="term" value="C:cytoplasm"/>
    <property type="evidence" value="ECO:0007669"/>
    <property type="project" value="UniProtKB-SubCell"/>
</dbReference>
<evidence type="ECO:0000256" key="5">
    <source>
        <dbReference type="HAMAP-Rule" id="MF_00817"/>
    </source>
</evidence>
<dbReference type="InterPro" id="IPR050084">
    <property type="entry name" value="NADPH_dep_7-cyano-7-deazaG_red"/>
</dbReference>
<comment type="catalytic activity">
    <reaction evidence="5">
        <text>7-aminomethyl-7-carbaguanine + 2 NADP(+) = 7-cyano-7-carbaguanine + 2 NADPH + 3 H(+)</text>
        <dbReference type="Rhea" id="RHEA:13409"/>
        <dbReference type="ChEBI" id="CHEBI:15378"/>
        <dbReference type="ChEBI" id="CHEBI:45075"/>
        <dbReference type="ChEBI" id="CHEBI:57783"/>
        <dbReference type="ChEBI" id="CHEBI:58349"/>
        <dbReference type="ChEBI" id="CHEBI:58703"/>
        <dbReference type="EC" id="1.7.1.13"/>
    </reaction>
</comment>
<dbReference type="PANTHER" id="PTHR34354">
    <property type="entry name" value="NADPH-DEPENDENT 7-CYANO-7-DEAZAGUANINE REDUCTASE"/>
    <property type="match status" value="1"/>
</dbReference>
<dbReference type="InterPro" id="IPR029500">
    <property type="entry name" value="QueF"/>
</dbReference>
<comment type="pathway">
    <text evidence="5">tRNA modification; tRNA-queuosine biosynthesis.</text>
</comment>
<accession>A0A345P713</accession>
<dbReference type="KEGG" id="mbah:HYN46_09610"/>
<evidence type="ECO:0000259" key="6">
    <source>
        <dbReference type="Pfam" id="PF14819"/>
    </source>
</evidence>
<feature type="domain" description="NADPH-dependent 7-cyano-7-deazaguanine reductase N-terminal" evidence="6">
    <location>
        <begin position="14"/>
        <end position="124"/>
    </location>
</feature>